<evidence type="ECO:0000313" key="2">
    <source>
        <dbReference type="Proteomes" id="UP000032142"/>
    </source>
</evidence>
<organism evidence="1 2">
    <name type="scientific">Gossypium arboreum</name>
    <name type="common">Tree cotton</name>
    <name type="synonym">Gossypium nanking</name>
    <dbReference type="NCBI Taxonomy" id="29729"/>
    <lineage>
        <taxon>Eukaryota</taxon>
        <taxon>Viridiplantae</taxon>
        <taxon>Streptophyta</taxon>
        <taxon>Embryophyta</taxon>
        <taxon>Tracheophyta</taxon>
        <taxon>Spermatophyta</taxon>
        <taxon>Magnoliopsida</taxon>
        <taxon>eudicotyledons</taxon>
        <taxon>Gunneridae</taxon>
        <taxon>Pentapetalae</taxon>
        <taxon>rosids</taxon>
        <taxon>malvids</taxon>
        <taxon>Malvales</taxon>
        <taxon>Malvaceae</taxon>
        <taxon>Malvoideae</taxon>
        <taxon>Gossypium</taxon>
    </lineage>
</organism>
<name>A0A0B0NE13_GOSAR</name>
<gene>
    <name evidence="1" type="ORF">F383_13840</name>
</gene>
<dbReference type="EMBL" id="KN394845">
    <property type="protein sequence ID" value="KHG10912.1"/>
    <property type="molecule type" value="Genomic_DNA"/>
</dbReference>
<sequence>MMISSVTNLAQIGDRQRSHHIIKLSFWVSKKVTNGLVNRLYFVHTGRHSDVCQDCVTHGLS</sequence>
<keyword evidence="2" id="KW-1185">Reference proteome</keyword>
<reference evidence="2" key="1">
    <citation type="submission" date="2014-09" db="EMBL/GenBank/DDBJ databases">
        <authorList>
            <person name="Mudge J."/>
            <person name="Ramaraj T."/>
            <person name="Lindquist I.E."/>
            <person name="Bharti A.K."/>
            <person name="Sundararajan A."/>
            <person name="Cameron C.T."/>
            <person name="Woodward J.E."/>
            <person name="May G.D."/>
            <person name="Brubaker C."/>
            <person name="Broadhvest J."/>
            <person name="Wilkins T.A."/>
        </authorList>
    </citation>
    <scope>NUCLEOTIDE SEQUENCE</scope>
    <source>
        <strain evidence="2">cv. AKA8401</strain>
    </source>
</reference>
<accession>A0A0B0NE13</accession>
<dbReference type="AlphaFoldDB" id="A0A0B0NE13"/>
<evidence type="ECO:0000313" key="1">
    <source>
        <dbReference type="EMBL" id="KHG10912.1"/>
    </source>
</evidence>
<protein>
    <submittedName>
        <fullName evidence="1">Uncharacterized protein</fullName>
    </submittedName>
</protein>
<proteinExistence type="predicted"/>
<dbReference type="Proteomes" id="UP000032142">
    <property type="component" value="Unassembled WGS sequence"/>
</dbReference>